<dbReference type="Gene3D" id="1.10.287.1490">
    <property type="match status" value="1"/>
</dbReference>
<dbReference type="GO" id="GO:0003684">
    <property type="term" value="F:damaged DNA binding"/>
    <property type="evidence" value="ECO:0007669"/>
    <property type="project" value="TreeGrafter"/>
</dbReference>
<comment type="similarity">
    <text evidence="3">Belongs to the SMC family. SMC6 subfamily.</text>
</comment>
<dbReference type="SUPFAM" id="SSF52540">
    <property type="entry name" value="P-loop containing nucleoside triphosphate hydrolases"/>
    <property type="match status" value="2"/>
</dbReference>
<feature type="coiled-coil region" evidence="12">
    <location>
        <begin position="814"/>
        <end position="841"/>
    </location>
</feature>
<comment type="subcellular location">
    <subcellularLocation>
        <location evidence="2">Chromosome</location>
    </subcellularLocation>
    <subcellularLocation>
        <location evidence="1">Nucleus</location>
    </subcellularLocation>
</comment>
<evidence type="ECO:0000256" key="1">
    <source>
        <dbReference type="ARBA" id="ARBA00004123"/>
    </source>
</evidence>
<evidence type="ECO:0000256" key="9">
    <source>
        <dbReference type="ARBA" id="ARBA00023172"/>
    </source>
</evidence>
<dbReference type="GO" id="GO:0000724">
    <property type="term" value="P:double-strand break repair via homologous recombination"/>
    <property type="evidence" value="ECO:0007669"/>
    <property type="project" value="TreeGrafter"/>
</dbReference>
<sequence length="1076" mass="124365">MSKRKEDDFLPATYQKKARPGPEGDSEESLERGYSQSVSHGSSAYRSESQEVGIIESIQLENFMGYANLGPVKFGSNVNFVVGHSGKNALLKALIVGLGGKSLGSSLKEFVKDGEESANILITIKNRGEDAFKAEVYGDSITVHQHISVDGSASYELINHSGIVVSSQKEDLIAILEHFKIQVDNPVSILPHKVGRQIMRIRNENDRYKLFMEATELEQMREGYAKILARKLRSQQEIEQGAEQLEELRRQGVEIEEHFQTMGALDQRLENLKQEKTWALVKETERTISNMISDINVEDQHTVILNHDLEVSRVTYNETLQRYIAIHENVVKLNEEAAILEPKYSEAKEIAKRTDRAYRQATAFYNYSQTELAKLDKISEQLHDKILDLRKNLELAELEKQKKISTLKEKISNYKNQEDSLVQEIKYLHQSIEKDDEDHSRIREEETFVQEILNENQEHLKHLRDYKSDPLKRFGPQIPALLGAIEEAYKQGYFTRKPLGPLGACINLRFPEYALAIETCLKGLLLDFFCDNSKDEQVLQELLKRFYPTTCSDRPQVIVSSFQCEFYDVTDRAACHPEYPSVLSALEIDEAVVANTLIDLRNIESVLLIKSESFPTMYAQGRPKNCNRILTVCGDHVFEGRYYTPEELRPIYLGDMEGEISILEKEVENKMAKLSEFQEQVCALQDDIRKNREIIDSHYRHLREIKGNVINLSSEIRDLEDEEENQSVDLSVLEDEAEEIKEEMKEVEKKIETRRETMENLKQPKIDAEQRHEEFRLKCNQVSELVESLMEERNQTGLEVTAQHQSVLHYQNRLRQHIDSLQIVKNELAMKEKELEREIAQANFICPERIEVTRTSDVLDREIDLLTQRIQSENYTNKKREDITKQYQIAKEKYLDLNGKMNNLKSFIETLDEILEQRYDTYQKSRKSLSLQCKLFFDNLLSQWSFCGEMRFNHKNETLSITVQPGDAAYSDMGALSANGTSFTNFLFILTLWSVTESPFRCLDTIDIYMDRKSRKIAMDMILWVSHFYQNHQVILLSSQFMTALPQSPLVEILEMPDLESDEQSLPVESANPNQD</sequence>
<proteinExistence type="inferred from homology"/>
<keyword evidence="5" id="KW-0547">Nucleotide-binding</keyword>
<evidence type="ECO:0000256" key="7">
    <source>
        <dbReference type="ARBA" id="ARBA00022840"/>
    </source>
</evidence>
<dbReference type="Proteomes" id="UP000007648">
    <property type="component" value="Unassembled WGS sequence"/>
</dbReference>
<evidence type="ECO:0000256" key="11">
    <source>
        <dbReference type="ARBA" id="ARBA00023242"/>
    </source>
</evidence>
<evidence type="ECO:0000256" key="5">
    <source>
        <dbReference type="ARBA" id="ARBA00022741"/>
    </source>
</evidence>
<dbReference type="eggNOG" id="KOG0250">
    <property type="taxonomic scope" value="Eukaryota"/>
</dbReference>
<evidence type="ECO:0000256" key="13">
    <source>
        <dbReference type="SAM" id="MobiDB-lite"/>
    </source>
</evidence>
<dbReference type="Ensembl" id="ENSSHAT00000002891.2">
    <property type="protein sequence ID" value="ENSSHAP00000002858.2"/>
    <property type="gene ID" value="ENSSHAG00000002533.2"/>
</dbReference>
<evidence type="ECO:0000256" key="3">
    <source>
        <dbReference type="ARBA" id="ARBA00006793"/>
    </source>
</evidence>
<evidence type="ECO:0000256" key="12">
    <source>
        <dbReference type="SAM" id="Coils"/>
    </source>
</evidence>
<dbReference type="PANTHER" id="PTHR19306:SF6">
    <property type="entry name" value="STRUCTURAL MAINTENANCE OF CHROMOSOMES PROTEIN 6"/>
    <property type="match status" value="1"/>
</dbReference>
<evidence type="ECO:0000256" key="10">
    <source>
        <dbReference type="ARBA" id="ARBA00023204"/>
    </source>
</evidence>
<dbReference type="GO" id="GO:0005524">
    <property type="term" value="F:ATP binding"/>
    <property type="evidence" value="ECO:0007669"/>
    <property type="project" value="UniProtKB-KW"/>
</dbReference>
<feature type="compositionally biased region" description="Polar residues" evidence="13">
    <location>
        <begin position="34"/>
        <end position="45"/>
    </location>
</feature>
<evidence type="ECO:0000313" key="15">
    <source>
        <dbReference type="Proteomes" id="UP000007648"/>
    </source>
</evidence>
<dbReference type="PANTHER" id="PTHR19306">
    <property type="entry name" value="STRUCTURAL MAINTENANCE OF CHROMOSOMES 5,6 SMC5, SMC6"/>
    <property type="match status" value="1"/>
</dbReference>
<keyword evidence="11" id="KW-0539">Nucleus</keyword>
<keyword evidence="8 12" id="KW-0175">Coiled coil</keyword>
<keyword evidence="10" id="KW-0234">DNA repair</keyword>
<dbReference type="InParanoid" id="G3VI54"/>
<dbReference type="GeneTree" id="ENSGT00550000074816"/>
<name>G3VI54_SARHA</name>
<dbReference type="GO" id="GO:0003697">
    <property type="term" value="F:single-stranded DNA binding"/>
    <property type="evidence" value="ECO:0007669"/>
    <property type="project" value="TreeGrafter"/>
</dbReference>
<feature type="region of interest" description="Disordered" evidence="13">
    <location>
        <begin position="1"/>
        <end position="45"/>
    </location>
</feature>
<protein>
    <submittedName>
        <fullName evidence="14">Uncharacterized protein</fullName>
    </submittedName>
</protein>
<reference evidence="14" key="3">
    <citation type="submission" date="2025-09" db="UniProtKB">
        <authorList>
            <consortium name="Ensembl"/>
        </authorList>
    </citation>
    <scope>IDENTIFICATION</scope>
</reference>
<evidence type="ECO:0000256" key="8">
    <source>
        <dbReference type="ARBA" id="ARBA00023054"/>
    </source>
</evidence>
<keyword evidence="4" id="KW-0158">Chromosome</keyword>
<keyword evidence="7" id="KW-0067">ATP-binding</keyword>
<organism evidence="14 15">
    <name type="scientific">Sarcophilus harrisii</name>
    <name type="common">Tasmanian devil</name>
    <name type="synonym">Sarcophilus laniarius</name>
    <dbReference type="NCBI Taxonomy" id="9305"/>
    <lineage>
        <taxon>Eukaryota</taxon>
        <taxon>Metazoa</taxon>
        <taxon>Chordata</taxon>
        <taxon>Craniata</taxon>
        <taxon>Vertebrata</taxon>
        <taxon>Euteleostomi</taxon>
        <taxon>Mammalia</taxon>
        <taxon>Metatheria</taxon>
        <taxon>Dasyuromorphia</taxon>
        <taxon>Dasyuridae</taxon>
        <taxon>Sarcophilus</taxon>
    </lineage>
</organism>
<evidence type="ECO:0000256" key="2">
    <source>
        <dbReference type="ARBA" id="ARBA00004286"/>
    </source>
</evidence>
<dbReference type="GO" id="GO:0030915">
    <property type="term" value="C:Smc5-Smc6 complex"/>
    <property type="evidence" value="ECO:0007669"/>
    <property type="project" value="TreeGrafter"/>
</dbReference>
<dbReference type="GO" id="GO:0005634">
    <property type="term" value="C:nucleus"/>
    <property type="evidence" value="ECO:0007669"/>
    <property type="project" value="UniProtKB-SubCell"/>
</dbReference>
<evidence type="ECO:0000256" key="4">
    <source>
        <dbReference type="ARBA" id="ARBA00022454"/>
    </source>
</evidence>
<keyword evidence="15" id="KW-1185">Reference proteome</keyword>
<keyword evidence="9" id="KW-0233">DNA recombination</keyword>
<reference evidence="14 15" key="1">
    <citation type="journal article" date="2011" name="Proc. Natl. Acad. Sci. U.S.A.">
        <title>Genetic diversity and population structure of the endangered marsupial Sarcophilus harrisii (Tasmanian devil).</title>
        <authorList>
            <person name="Miller W."/>
            <person name="Hayes V.M."/>
            <person name="Ratan A."/>
            <person name="Petersen D.C."/>
            <person name="Wittekindt N.E."/>
            <person name="Miller J."/>
            <person name="Walenz B."/>
            <person name="Knight J."/>
            <person name="Qi J."/>
            <person name="Zhao F."/>
            <person name="Wang Q."/>
            <person name="Bedoya-Reina O.C."/>
            <person name="Katiyar N."/>
            <person name="Tomsho L.P."/>
            <person name="Kasson L.M."/>
            <person name="Hardie R.A."/>
            <person name="Woodbridge P."/>
            <person name="Tindall E.A."/>
            <person name="Bertelsen M.F."/>
            <person name="Dixon D."/>
            <person name="Pyecroft S."/>
            <person name="Helgen K.M."/>
            <person name="Lesk A.M."/>
            <person name="Pringle T.H."/>
            <person name="Patterson N."/>
            <person name="Zhang Y."/>
            <person name="Kreiss A."/>
            <person name="Woods G.M."/>
            <person name="Jones M.E."/>
            <person name="Schuster S.C."/>
        </authorList>
    </citation>
    <scope>NUCLEOTIDE SEQUENCE [LARGE SCALE GENOMIC DNA]</scope>
</reference>
<keyword evidence="6" id="KW-0227">DNA damage</keyword>
<dbReference type="AlphaFoldDB" id="G3VI54"/>
<dbReference type="Gene3D" id="3.40.50.300">
    <property type="entry name" value="P-loop containing nucleotide triphosphate hydrolases"/>
    <property type="match status" value="2"/>
</dbReference>
<accession>G3VI54</accession>
<evidence type="ECO:0000313" key="14">
    <source>
        <dbReference type="Ensembl" id="ENSSHAP00000002858.2"/>
    </source>
</evidence>
<feature type="coiled-coil region" evidence="12">
    <location>
        <begin position="653"/>
        <end position="761"/>
    </location>
</feature>
<reference evidence="14" key="2">
    <citation type="submission" date="2025-08" db="UniProtKB">
        <authorList>
            <consortium name="Ensembl"/>
        </authorList>
    </citation>
    <scope>IDENTIFICATION</scope>
</reference>
<dbReference type="GO" id="GO:0035861">
    <property type="term" value="C:site of double-strand break"/>
    <property type="evidence" value="ECO:0007669"/>
    <property type="project" value="TreeGrafter"/>
</dbReference>
<feature type="coiled-coil region" evidence="12">
    <location>
        <begin position="379"/>
        <end position="424"/>
    </location>
</feature>
<dbReference type="InterPro" id="IPR027417">
    <property type="entry name" value="P-loop_NTPase"/>
</dbReference>
<evidence type="ECO:0000256" key="6">
    <source>
        <dbReference type="ARBA" id="ARBA00022763"/>
    </source>
</evidence>
<feature type="coiled-coil region" evidence="12">
    <location>
        <begin position="231"/>
        <end position="275"/>
    </location>
</feature>
<dbReference type="STRING" id="9305.ENSSHAP00000002858"/>